<evidence type="ECO:0000256" key="4">
    <source>
        <dbReference type="ARBA" id="ARBA00022946"/>
    </source>
</evidence>
<comment type="function">
    <text evidence="6">Membrane-associated protein that warps the membrane surface to access and bind aromatic isoprenes with high specificity, including ubiquinone (CoQ) isoprene intermediates and presents them directly to COQ7, therefore facilitating the COQ7-mediated hydroxylase step. Participates in the biosynthesis of coenzyme Q, also named ubiquinone, an essential lipid-soluble electron transporter for aerobic cellular respiration.</text>
</comment>
<keyword evidence="9" id="KW-1185">Reference proteome</keyword>
<sequence length="221" mass="24608">MTDTPLADLSLEDLRIALAPAVARAAVFDGWSEEAVRSAALEQGVDEAVALYAFADGAMAMITAWTAHIDAAMVEALPAEMLAGLSIRERIRRQIRFRLEAQAGMEESLRSALSIMARPLNVAAAAKLAWHSADLMWRQAGDRAVDYNHYTKRMTLSAIYAASLAVFMDDHSEDKAESWAFLDRRIEGVMRFEKLKSQLTPKSNMHFSPMRLLGRLRYPAH</sequence>
<dbReference type="AlphaFoldDB" id="A0A3S2X3C0"/>
<dbReference type="InterPro" id="IPR013718">
    <property type="entry name" value="COQ9_C"/>
</dbReference>
<dbReference type="Gene3D" id="1.10.357.10">
    <property type="entry name" value="Tetracycline Repressor, domain 2"/>
    <property type="match status" value="1"/>
</dbReference>
<dbReference type="InterPro" id="IPR012762">
    <property type="entry name" value="Ubiq_biosynth_COQ9"/>
</dbReference>
<feature type="domain" description="COQ9 C-terminal" evidence="7">
    <location>
        <begin position="123"/>
        <end position="193"/>
    </location>
</feature>
<proteinExistence type="inferred from homology"/>
<protein>
    <submittedName>
        <fullName evidence="8">COQ9 family protein</fullName>
    </submittedName>
</protein>
<dbReference type="PANTHER" id="PTHR21427">
    <property type="entry name" value="UBIQUINONE BIOSYNTHESIS PROTEIN COQ9, MITOCHONDRIAL"/>
    <property type="match status" value="1"/>
</dbReference>
<organism evidence="8 9">
    <name type="scientific">Novosphingobium umbonatum</name>
    <dbReference type="NCBI Taxonomy" id="1908524"/>
    <lineage>
        <taxon>Bacteria</taxon>
        <taxon>Pseudomonadati</taxon>
        <taxon>Pseudomonadota</taxon>
        <taxon>Alphaproteobacteria</taxon>
        <taxon>Sphingomonadales</taxon>
        <taxon>Sphingomonadaceae</taxon>
        <taxon>Novosphingobium</taxon>
    </lineage>
</organism>
<reference evidence="8 9" key="1">
    <citation type="submission" date="2019-01" db="EMBL/GenBank/DDBJ databases">
        <authorList>
            <person name="Chen W.-M."/>
        </authorList>
    </citation>
    <scope>NUCLEOTIDE SEQUENCE [LARGE SCALE GENOMIC DNA]</scope>
    <source>
        <strain evidence="8 9">FSY-9</strain>
    </source>
</reference>
<dbReference type="GO" id="GO:0008289">
    <property type="term" value="F:lipid binding"/>
    <property type="evidence" value="ECO:0007669"/>
    <property type="project" value="UniProtKB-KW"/>
</dbReference>
<comment type="pathway">
    <text evidence="1">Cofactor biosynthesis; ubiquinone biosynthesis.</text>
</comment>
<keyword evidence="3" id="KW-0831">Ubiquinone biosynthesis</keyword>
<dbReference type="PANTHER" id="PTHR21427:SF19">
    <property type="entry name" value="UBIQUINONE BIOSYNTHESIS PROTEIN COQ9, MITOCHONDRIAL"/>
    <property type="match status" value="1"/>
</dbReference>
<dbReference type="EMBL" id="SACO01000007">
    <property type="protein sequence ID" value="RVU04679.1"/>
    <property type="molecule type" value="Genomic_DNA"/>
</dbReference>
<dbReference type="RefSeq" id="WP_127709408.1">
    <property type="nucleotide sequence ID" value="NZ_SACO01000007.1"/>
</dbReference>
<keyword evidence="5" id="KW-0446">Lipid-binding</keyword>
<dbReference type="OrthoDB" id="7201143at2"/>
<evidence type="ECO:0000313" key="8">
    <source>
        <dbReference type="EMBL" id="RVU04679.1"/>
    </source>
</evidence>
<evidence type="ECO:0000259" key="7">
    <source>
        <dbReference type="Pfam" id="PF08511"/>
    </source>
</evidence>
<evidence type="ECO:0000256" key="6">
    <source>
        <dbReference type="ARBA" id="ARBA00058104"/>
    </source>
</evidence>
<dbReference type="GO" id="GO:0006744">
    <property type="term" value="P:ubiquinone biosynthetic process"/>
    <property type="evidence" value="ECO:0007669"/>
    <property type="project" value="UniProtKB-KW"/>
</dbReference>
<evidence type="ECO:0000256" key="1">
    <source>
        <dbReference type="ARBA" id="ARBA00004749"/>
    </source>
</evidence>
<evidence type="ECO:0000313" key="9">
    <source>
        <dbReference type="Proteomes" id="UP000282837"/>
    </source>
</evidence>
<gene>
    <name evidence="8" type="ORF">EOE18_11015</name>
</gene>
<accession>A0A3S2X3C0</accession>
<dbReference type="Proteomes" id="UP000282837">
    <property type="component" value="Unassembled WGS sequence"/>
</dbReference>
<dbReference type="Pfam" id="PF08511">
    <property type="entry name" value="COQ9"/>
    <property type="match status" value="1"/>
</dbReference>
<evidence type="ECO:0000256" key="5">
    <source>
        <dbReference type="ARBA" id="ARBA00023121"/>
    </source>
</evidence>
<comment type="caution">
    <text evidence="8">The sequence shown here is derived from an EMBL/GenBank/DDBJ whole genome shotgun (WGS) entry which is preliminary data.</text>
</comment>
<dbReference type="NCBIfam" id="TIGR02396">
    <property type="entry name" value="diverge_rpsU"/>
    <property type="match status" value="1"/>
</dbReference>
<keyword evidence="4" id="KW-0809">Transit peptide</keyword>
<comment type="similarity">
    <text evidence="2">Belongs to the COQ9 family.</text>
</comment>
<evidence type="ECO:0000256" key="2">
    <source>
        <dbReference type="ARBA" id="ARBA00010766"/>
    </source>
</evidence>
<evidence type="ECO:0000256" key="3">
    <source>
        <dbReference type="ARBA" id="ARBA00022688"/>
    </source>
</evidence>
<name>A0A3S2X3C0_9SPHN</name>